<dbReference type="AlphaFoldDB" id="A0A0C2DDS4"/>
<organism evidence="1 2">
    <name type="scientific">Enhygromyxa salina</name>
    <dbReference type="NCBI Taxonomy" id="215803"/>
    <lineage>
        <taxon>Bacteria</taxon>
        <taxon>Pseudomonadati</taxon>
        <taxon>Myxococcota</taxon>
        <taxon>Polyangia</taxon>
        <taxon>Nannocystales</taxon>
        <taxon>Nannocystaceae</taxon>
        <taxon>Enhygromyxa</taxon>
    </lineage>
</organism>
<proteinExistence type="predicted"/>
<accession>A0A0C2DDS4</accession>
<evidence type="ECO:0000313" key="2">
    <source>
        <dbReference type="Proteomes" id="UP000031599"/>
    </source>
</evidence>
<sequence length="48" mass="5198">MFDEARARAQQDMLARMPAPETVAVGVQVDIQVLPNYDPTRATGGRPG</sequence>
<reference evidence="1 2" key="1">
    <citation type="submission" date="2014-12" db="EMBL/GenBank/DDBJ databases">
        <title>Genome assembly of Enhygromyxa salina DSM 15201.</title>
        <authorList>
            <person name="Sharma G."/>
            <person name="Subramanian S."/>
        </authorList>
    </citation>
    <scope>NUCLEOTIDE SEQUENCE [LARGE SCALE GENOMIC DNA]</scope>
    <source>
        <strain evidence="1 2">DSM 15201</strain>
    </source>
</reference>
<name>A0A0C2DDS4_9BACT</name>
<evidence type="ECO:0000313" key="1">
    <source>
        <dbReference type="EMBL" id="KIG19595.1"/>
    </source>
</evidence>
<comment type="caution">
    <text evidence="1">The sequence shown here is derived from an EMBL/GenBank/DDBJ whole genome shotgun (WGS) entry which is preliminary data.</text>
</comment>
<protein>
    <submittedName>
        <fullName evidence="1">Uncharacterized protein</fullName>
    </submittedName>
</protein>
<dbReference type="EMBL" id="JMCC02000001">
    <property type="protein sequence ID" value="KIG19595.1"/>
    <property type="molecule type" value="Genomic_DNA"/>
</dbReference>
<dbReference type="Proteomes" id="UP000031599">
    <property type="component" value="Unassembled WGS sequence"/>
</dbReference>
<gene>
    <name evidence="1" type="ORF">DB30_00104</name>
</gene>